<dbReference type="InterPro" id="IPR001867">
    <property type="entry name" value="OmpR/PhoB-type_DNA-bd"/>
</dbReference>
<dbReference type="PROSITE" id="PS51755">
    <property type="entry name" value="OMPR_PHOB"/>
    <property type="match status" value="1"/>
</dbReference>
<dbReference type="SUPFAM" id="SSF48452">
    <property type="entry name" value="TPR-like"/>
    <property type="match status" value="1"/>
</dbReference>
<evidence type="ECO:0000313" key="6">
    <source>
        <dbReference type="EMBL" id="MFC4821787.1"/>
    </source>
</evidence>
<name>A0ABV9R1Z2_9GAMM</name>
<dbReference type="EMBL" id="JBHSHD010000010">
    <property type="protein sequence ID" value="MFC4821787.1"/>
    <property type="molecule type" value="Genomic_DNA"/>
</dbReference>
<dbReference type="RefSeq" id="WP_380022056.1">
    <property type="nucleotide sequence ID" value="NZ_JBHSHD010000010.1"/>
</dbReference>
<organism evidence="6 7">
    <name type="scientific">Dokdonella ginsengisoli</name>
    <dbReference type="NCBI Taxonomy" id="363846"/>
    <lineage>
        <taxon>Bacteria</taxon>
        <taxon>Pseudomonadati</taxon>
        <taxon>Pseudomonadota</taxon>
        <taxon>Gammaproteobacteria</taxon>
        <taxon>Lysobacterales</taxon>
        <taxon>Rhodanobacteraceae</taxon>
        <taxon>Dokdonella</taxon>
    </lineage>
</organism>
<evidence type="ECO:0000256" key="1">
    <source>
        <dbReference type="ARBA" id="ARBA00023125"/>
    </source>
</evidence>
<evidence type="ECO:0000256" key="3">
    <source>
        <dbReference type="SAM" id="MobiDB-lite"/>
    </source>
</evidence>
<reference evidence="7" key="1">
    <citation type="journal article" date="2019" name="Int. J. Syst. Evol. Microbiol.">
        <title>The Global Catalogue of Microorganisms (GCM) 10K type strain sequencing project: providing services to taxonomists for standard genome sequencing and annotation.</title>
        <authorList>
            <consortium name="The Broad Institute Genomics Platform"/>
            <consortium name="The Broad Institute Genome Sequencing Center for Infectious Disease"/>
            <person name="Wu L."/>
            <person name="Ma J."/>
        </authorList>
    </citation>
    <scope>NUCLEOTIDE SEQUENCE [LARGE SCALE GENOMIC DNA]</scope>
    <source>
        <strain evidence="7">CCUG 30340</strain>
    </source>
</reference>
<dbReference type="Pfam" id="PF00486">
    <property type="entry name" value="Trans_reg_C"/>
    <property type="match status" value="1"/>
</dbReference>
<feature type="domain" description="OmpR/PhoB-type" evidence="5">
    <location>
        <begin position="3"/>
        <end position="101"/>
    </location>
</feature>
<feature type="region of interest" description="Disordered" evidence="3">
    <location>
        <begin position="108"/>
        <end position="145"/>
    </location>
</feature>
<accession>A0ABV9R1Z2</accession>
<dbReference type="SUPFAM" id="SSF46894">
    <property type="entry name" value="C-terminal effector domain of the bipartite response regulators"/>
    <property type="match status" value="1"/>
</dbReference>
<comment type="caution">
    <text evidence="6">The sequence shown here is derived from an EMBL/GenBank/DDBJ whole genome shotgun (WGS) entry which is preliminary data.</text>
</comment>
<dbReference type="SMART" id="SM00028">
    <property type="entry name" value="TPR"/>
    <property type="match status" value="4"/>
</dbReference>
<feature type="DNA-binding region" description="OmpR/PhoB-type" evidence="2">
    <location>
        <begin position="3"/>
        <end position="101"/>
    </location>
</feature>
<keyword evidence="4" id="KW-0812">Transmembrane</keyword>
<dbReference type="CDD" id="cd00383">
    <property type="entry name" value="trans_reg_C"/>
    <property type="match status" value="1"/>
</dbReference>
<keyword evidence="7" id="KW-1185">Reference proteome</keyword>
<dbReference type="InterPro" id="IPR036388">
    <property type="entry name" value="WH-like_DNA-bd_sf"/>
</dbReference>
<dbReference type="SMART" id="SM00862">
    <property type="entry name" value="Trans_reg_C"/>
    <property type="match status" value="1"/>
</dbReference>
<keyword evidence="1 2" id="KW-0238">DNA-binding</keyword>
<protein>
    <submittedName>
        <fullName evidence="6">Winged helix-turn-helix domain-containing protein</fullName>
    </submittedName>
</protein>
<evidence type="ECO:0000256" key="2">
    <source>
        <dbReference type="PROSITE-ProRule" id="PRU01091"/>
    </source>
</evidence>
<evidence type="ECO:0000313" key="7">
    <source>
        <dbReference type="Proteomes" id="UP001595886"/>
    </source>
</evidence>
<keyword evidence="4" id="KW-1133">Transmembrane helix</keyword>
<proteinExistence type="predicted"/>
<gene>
    <name evidence="6" type="ORF">ACFO6Q_15775</name>
</gene>
<dbReference type="Proteomes" id="UP001595886">
    <property type="component" value="Unassembled WGS sequence"/>
</dbReference>
<dbReference type="Gene3D" id="1.25.40.10">
    <property type="entry name" value="Tetratricopeptide repeat domain"/>
    <property type="match status" value="1"/>
</dbReference>
<dbReference type="Gene3D" id="1.10.10.10">
    <property type="entry name" value="Winged helix-like DNA-binding domain superfamily/Winged helix DNA-binding domain"/>
    <property type="match status" value="1"/>
</dbReference>
<dbReference type="InterPro" id="IPR011990">
    <property type="entry name" value="TPR-like_helical_dom_sf"/>
</dbReference>
<dbReference type="InterPro" id="IPR019734">
    <property type="entry name" value="TPR_rpt"/>
</dbReference>
<evidence type="ECO:0000256" key="4">
    <source>
        <dbReference type="SAM" id="Phobius"/>
    </source>
</evidence>
<feature type="transmembrane region" description="Helical" evidence="4">
    <location>
        <begin position="151"/>
        <end position="170"/>
    </location>
</feature>
<sequence>MAALEYSFEGFRVKVAERELWCGDALLSVNRYIFDCIAYLIEHRDRAVGRDELVAAVWGRVEVTDGHLNQIIARARRVLDDNAQTQRLIRTVPGFGYRWVGEVDARETKAAEETPARPPAPAAVPASAPEAAEPPPVASEANRRARPQRRWAYAAAALLAAGLAASWIAAHRPGGGAPTAAPAGEALLADKAVIVLPFAVEASSESGWLELGAMDLVAERLRAAGLRVSPSRTVVTALHGAGTSADAPDYAKIRGVLGGDLIVQGKATRTGEDWRVELAAANTAGAERRIQARGGDAIRTARAAADLLLAATGHEPPQDAHEAGDDALRERLQQAQAATLANELQLARNILLAISDVPHAPPQVRFLLADLDFRSGNYDRSAEAVQALLDDPSIAPDDVDRGRGLILRGNLNFRRSDFAKAVADFDAAVTVLDGGAAPLDLCDALTRRGLTRVALNDPDGALADYGRAYLLAEQSGDRLRVAHIETGFGQLQIARHRLELALPHLNAAIDRYEAFGVVERVVTLRSVLIDVYSDLLRWADVLPLSERQWQARDRIGDPGLTLVVFNRQARVLMSVGRYREAAEVVAEAQRRFHDLRPGTVRYLYDVQAELASRSGQPERTVTAVDAALETWPRDPSFDRYAYLVLLRQRALIAGGHVKREQIEDWLPPDGDGMSAVFLLARAEWAAEQKAEAESVRATFDRALAKAEDVGLPVLVSLVAQSYVDWLLAHQRRDKAAELAGRVAVWANDDYESALIRVKVFHALGSTDAWRQSLGRARELAGERVVPARLTLPPAVG</sequence>
<keyword evidence="4" id="KW-0472">Membrane</keyword>
<dbReference type="InterPro" id="IPR016032">
    <property type="entry name" value="Sig_transdc_resp-reg_C-effctor"/>
</dbReference>
<evidence type="ECO:0000259" key="5">
    <source>
        <dbReference type="PROSITE" id="PS51755"/>
    </source>
</evidence>